<evidence type="ECO:0000313" key="4">
    <source>
        <dbReference type="Proteomes" id="UP001159364"/>
    </source>
</evidence>
<dbReference type="Pfam" id="PF00657">
    <property type="entry name" value="Lipase_GDSL"/>
    <property type="match status" value="1"/>
</dbReference>
<dbReference type="InterPro" id="IPR001087">
    <property type="entry name" value="GDSL"/>
</dbReference>
<sequence>MAITITSLILLLLSSAFCQVSCNATGPKASPEFSAILFFGDSILDTGNNNHIETPLKANFYPYGQDFPGHVSTGRFSNGKLITDMIASKLGIRDTVPAFLEPGLDDKELVTGANFASAGSGYDDLTSLTTNVIPFSKQLDLFKDYIARLKRFVGEKGAAKIIGGALVYVHSGTNDWNFNYYVLPTRRLQFDVNGYRDFLQNRTKYFIKELYDLGCRTFIVNGLPPIGCLLFNIQARLKNPKMFGKCLDDENADSQLYNAKLEKLLLHLQANLPGSKILYADFYNLVFDMINNPKKYGFVETKKACCGSTELGLSLLCDPKAPKCQNPWQFIFWDYIHPSQAVYEYLTTYLEKTVFPKLLM</sequence>
<dbReference type="Gene3D" id="3.40.50.1110">
    <property type="entry name" value="SGNH hydrolase"/>
    <property type="match status" value="1"/>
</dbReference>
<comment type="caution">
    <text evidence="3">The sequence shown here is derived from an EMBL/GenBank/DDBJ whole genome shotgun (WGS) entry which is preliminary data.</text>
</comment>
<evidence type="ECO:0008006" key="5">
    <source>
        <dbReference type="Google" id="ProtNLM"/>
    </source>
</evidence>
<protein>
    <recommendedName>
        <fullName evidence="5">GDSL esterase/lipase</fullName>
    </recommendedName>
</protein>
<name>A0AAV8TNZ9_9ROSI</name>
<gene>
    <name evidence="3" type="ORF">K2173_023561</name>
</gene>
<dbReference type="PANTHER" id="PTHR45642:SF120">
    <property type="entry name" value="GDSL-LIKE LIPASE_ACYLHYDROLASE"/>
    <property type="match status" value="1"/>
</dbReference>
<proteinExistence type="inferred from homology"/>
<dbReference type="GO" id="GO:0006629">
    <property type="term" value="P:lipid metabolic process"/>
    <property type="evidence" value="ECO:0007669"/>
    <property type="project" value="InterPro"/>
</dbReference>
<keyword evidence="2" id="KW-0732">Signal</keyword>
<dbReference type="InterPro" id="IPR050592">
    <property type="entry name" value="GDSL_lipolytic_enzyme"/>
</dbReference>
<dbReference type="AlphaFoldDB" id="A0AAV8TNZ9"/>
<organism evidence="3 4">
    <name type="scientific">Erythroxylum novogranatense</name>
    <dbReference type="NCBI Taxonomy" id="1862640"/>
    <lineage>
        <taxon>Eukaryota</taxon>
        <taxon>Viridiplantae</taxon>
        <taxon>Streptophyta</taxon>
        <taxon>Embryophyta</taxon>
        <taxon>Tracheophyta</taxon>
        <taxon>Spermatophyta</taxon>
        <taxon>Magnoliopsida</taxon>
        <taxon>eudicotyledons</taxon>
        <taxon>Gunneridae</taxon>
        <taxon>Pentapetalae</taxon>
        <taxon>rosids</taxon>
        <taxon>fabids</taxon>
        <taxon>Malpighiales</taxon>
        <taxon>Erythroxylaceae</taxon>
        <taxon>Erythroxylum</taxon>
    </lineage>
</organism>
<evidence type="ECO:0000256" key="1">
    <source>
        <dbReference type="ARBA" id="ARBA00008668"/>
    </source>
</evidence>
<dbReference type="PANTHER" id="PTHR45642">
    <property type="entry name" value="GDSL ESTERASE/LIPASE EXL3"/>
    <property type="match status" value="1"/>
</dbReference>
<dbReference type="CDD" id="cd01837">
    <property type="entry name" value="SGNH_plant_lipase_like"/>
    <property type="match status" value="1"/>
</dbReference>
<dbReference type="EMBL" id="JAIWQS010000004">
    <property type="protein sequence ID" value="KAJ8768657.1"/>
    <property type="molecule type" value="Genomic_DNA"/>
</dbReference>
<feature type="signal peptide" evidence="2">
    <location>
        <begin position="1"/>
        <end position="18"/>
    </location>
</feature>
<evidence type="ECO:0000313" key="3">
    <source>
        <dbReference type="EMBL" id="KAJ8768657.1"/>
    </source>
</evidence>
<dbReference type="InterPro" id="IPR036514">
    <property type="entry name" value="SGNH_hydro_sf"/>
</dbReference>
<dbReference type="InterPro" id="IPR035669">
    <property type="entry name" value="SGNH_plant_lipase-like"/>
</dbReference>
<reference evidence="3 4" key="1">
    <citation type="submission" date="2021-09" db="EMBL/GenBank/DDBJ databases">
        <title>Genomic insights and catalytic innovation underlie evolution of tropane alkaloids biosynthesis.</title>
        <authorList>
            <person name="Wang Y.-J."/>
            <person name="Tian T."/>
            <person name="Huang J.-P."/>
            <person name="Huang S.-X."/>
        </authorList>
    </citation>
    <scope>NUCLEOTIDE SEQUENCE [LARGE SCALE GENOMIC DNA]</scope>
    <source>
        <strain evidence="3">KIB-2018</strain>
        <tissue evidence="3">Leaf</tissue>
    </source>
</reference>
<dbReference type="Proteomes" id="UP001159364">
    <property type="component" value="Linkage Group LG04"/>
</dbReference>
<evidence type="ECO:0000256" key="2">
    <source>
        <dbReference type="SAM" id="SignalP"/>
    </source>
</evidence>
<feature type="chain" id="PRO_5044001154" description="GDSL esterase/lipase" evidence="2">
    <location>
        <begin position="19"/>
        <end position="360"/>
    </location>
</feature>
<accession>A0AAV8TNZ9</accession>
<dbReference type="SUPFAM" id="SSF52266">
    <property type="entry name" value="SGNH hydrolase"/>
    <property type="match status" value="1"/>
</dbReference>
<comment type="similarity">
    <text evidence="1">Belongs to the 'GDSL' lipolytic enzyme family.</text>
</comment>
<dbReference type="PROSITE" id="PS01098">
    <property type="entry name" value="LIPASE_GDSL_SER"/>
    <property type="match status" value="1"/>
</dbReference>
<dbReference type="GO" id="GO:0016298">
    <property type="term" value="F:lipase activity"/>
    <property type="evidence" value="ECO:0007669"/>
    <property type="project" value="InterPro"/>
</dbReference>
<dbReference type="InterPro" id="IPR008265">
    <property type="entry name" value="Lipase_GDSL_AS"/>
</dbReference>
<keyword evidence="4" id="KW-1185">Reference proteome</keyword>